<dbReference type="EMBL" id="FOIU01000001">
    <property type="protein sequence ID" value="SEW09992.1"/>
    <property type="molecule type" value="Genomic_DNA"/>
</dbReference>
<evidence type="ECO:0000313" key="2">
    <source>
        <dbReference type="EMBL" id="SEW09992.1"/>
    </source>
</evidence>
<evidence type="ECO:0000313" key="3">
    <source>
        <dbReference type="Proteomes" id="UP000199469"/>
    </source>
</evidence>
<organism evidence="2 3">
    <name type="scientific">Chryseobacterium wanjuense</name>
    <dbReference type="NCBI Taxonomy" id="356305"/>
    <lineage>
        <taxon>Bacteria</taxon>
        <taxon>Pseudomonadati</taxon>
        <taxon>Bacteroidota</taxon>
        <taxon>Flavobacteriia</taxon>
        <taxon>Flavobacteriales</taxon>
        <taxon>Weeksellaceae</taxon>
        <taxon>Chryseobacterium group</taxon>
        <taxon>Chryseobacterium</taxon>
    </lineage>
</organism>
<feature type="transmembrane region" description="Helical" evidence="1">
    <location>
        <begin position="12"/>
        <end position="34"/>
    </location>
</feature>
<sequence length="37" mass="4421">MKLNQFFNKKNILKILKILIIILTKVICLNSEVYKNK</sequence>
<proteinExistence type="predicted"/>
<dbReference type="Proteomes" id="UP000199469">
    <property type="component" value="Unassembled WGS sequence"/>
</dbReference>
<reference evidence="3" key="1">
    <citation type="submission" date="2016-10" db="EMBL/GenBank/DDBJ databases">
        <authorList>
            <person name="Varghese N."/>
            <person name="Submissions S."/>
        </authorList>
    </citation>
    <scope>NUCLEOTIDE SEQUENCE [LARGE SCALE GENOMIC DNA]</scope>
    <source>
        <strain evidence="3">DSM 17724</strain>
    </source>
</reference>
<dbReference type="AlphaFoldDB" id="A0A1I0P6X7"/>
<evidence type="ECO:0000256" key="1">
    <source>
        <dbReference type="SAM" id="Phobius"/>
    </source>
</evidence>
<keyword evidence="1" id="KW-1133">Transmembrane helix</keyword>
<keyword evidence="3" id="KW-1185">Reference proteome</keyword>
<keyword evidence="1" id="KW-0812">Transmembrane</keyword>
<protein>
    <submittedName>
        <fullName evidence="2">Uncharacterized protein</fullName>
    </submittedName>
</protein>
<keyword evidence="1" id="KW-0472">Membrane</keyword>
<accession>A0A1I0P6X7</accession>
<name>A0A1I0P6X7_9FLAO</name>
<gene>
    <name evidence="2" type="ORF">SAMN05421841_1026</name>
</gene>